<dbReference type="EMBL" id="JAVRRG010000044">
    <property type="protein sequence ID" value="KAK5093357.1"/>
    <property type="molecule type" value="Genomic_DNA"/>
</dbReference>
<keyword evidence="3" id="KW-1185">Reference proteome</keyword>
<sequence length="844" mass="94042">MEAIAGISLAANVIQFIDFSSRLISKGKEIHENGSLSEQDDLENVTRSLAHFSHKLRESLQSRCTAGADITEDDKNLERIATECSRIADQLLQRLQRLKYGGKHRPWKSFRHALKSVWAKAEIDNLAARLAAYRQQLALQNQAIARLSTFKRFDSLDEKSAQISNKLEGLSKLLVTVEERKKEAGSSIAVQTGCPEPPRTEVDTSNHATHDSNGVSTVPSAFQSAHHAVSTEQFHTLQDMIRQLQTQVAEFSQKSYTSLATEATKSSLSPKSDWAHDGHETRTESVEAEETSDFAKSIEELCRFASKKGTAMFSEDAQIMIECLDEILAAVESHEESHASVSGSRKRKRPAKGDESGNLQTMRSVKRVRGLLRSAQSIAVNQPGAQASSRSVKGRYHSTNPGEGVLLPIFAQFWGDEAAVEPETMSKQLACKKILLENGADPTLTFVEGPSYGVNTLYDQIPTGVRTVEMMLDLAADFIDLEERILGNTYVLKVCQGLGYGLDLDILNALIRRGSDLFARNQRNGDTCLHQAVRSLRGSYYHWQTARTIVFLVTLLNAGLKVSDKNNAGETAWDLALKLCLQQRRVFEEALDECGIDMTGFPSNDKECPRARGWGCYCKKDTEKEQYDDEDSDLFECTDGPDDSSEVTVEQSEAMGGILFEPSFDQRITEIGDDRADAPLNCFATALNDEVTLPATQARHRNEMRDLSAERQAFVTQCQLQRSKSPMLNPDPFEDSSSYAHATPFSGNEMNGLQMDEDMYSTDACSQATFSQQHDLRPVHASPYDESSDTASVHPPTDPEQRHIYCSTSAWATNHHSDSSRYQWQTSQHLFEPRQFEEIFEDGL</sequence>
<feature type="region of interest" description="Disordered" evidence="1">
    <location>
        <begin position="720"/>
        <end position="753"/>
    </location>
</feature>
<feature type="compositionally biased region" description="Polar residues" evidence="1">
    <location>
        <begin position="211"/>
        <end position="222"/>
    </location>
</feature>
<dbReference type="Proteomes" id="UP001345013">
    <property type="component" value="Unassembled WGS sequence"/>
</dbReference>
<feature type="region of interest" description="Disordered" evidence="1">
    <location>
        <begin position="766"/>
        <end position="801"/>
    </location>
</feature>
<name>A0ABR0KCM1_9EURO</name>
<evidence type="ECO:0008006" key="4">
    <source>
        <dbReference type="Google" id="ProtNLM"/>
    </source>
</evidence>
<proteinExistence type="predicted"/>
<feature type="region of interest" description="Disordered" evidence="1">
    <location>
        <begin position="335"/>
        <end position="360"/>
    </location>
</feature>
<dbReference type="Gene3D" id="1.25.40.20">
    <property type="entry name" value="Ankyrin repeat-containing domain"/>
    <property type="match status" value="1"/>
</dbReference>
<gene>
    <name evidence="2" type="ORF">LTR24_004345</name>
</gene>
<reference evidence="2 3" key="1">
    <citation type="submission" date="2023-08" db="EMBL/GenBank/DDBJ databases">
        <title>Black Yeasts Isolated from many extreme environments.</title>
        <authorList>
            <person name="Coleine C."/>
            <person name="Stajich J.E."/>
            <person name="Selbmann L."/>
        </authorList>
    </citation>
    <scope>NUCLEOTIDE SEQUENCE [LARGE SCALE GENOMIC DNA]</scope>
    <source>
        <strain evidence="2 3">CCFEE 5885</strain>
    </source>
</reference>
<feature type="region of interest" description="Disordered" evidence="1">
    <location>
        <begin position="186"/>
        <end position="222"/>
    </location>
</feature>
<evidence type="ECO:0000256" key="1">
    <source>
        <dbReference type="SAM" id="MobiDB-lite"/>
    </source>
</evidence>
<feature type="compositionally biased region" description="Basic and acidic residues" evidence="1">
    <location>
        <begin position="198"/>
        <end position="210"/>
    </location>
</feature>
<protein>
    <recommendedName>
        <fullName evidence="4">Fungal N-terminal domain-containing protein</fullName>
    </recommendedName>
</protein>
<feature type="compositionally biased region" description="Polar residues" evidence="1">
    <location>
        <begin position="735"/>
        <end position="751"/>
    </location>
</feature>
<evidence type="ECO:0000313" key="3">
    <source>
        <dbReference type="Proteomes" id="UP001345013"/>
    </source>
</evidence>
<comment type="caution">
    <text evidence="2">The sequence shown here is derived from an EMBL/GenBank/DDBJ whole genome shotgun (WGS) entry which is preliminary data.</text>
</comment>
<feature type="compositionally biased region" description="Polar residues" evidence="1">
    <location>
        <begin position="261"/>
        <end position="270"/>
    </location>
</feature>
<dbReference type="SUPFAM" id="SSF48403">
    <property type="entry name" value="Ankyrin repeat"/>
    <property type="match status" value="1"/>
</dbReference>
<accession>A0ABR0KCM1</accession>
<evidence type="ECO:0000313" key="2">
    <source>
        <dbReference type="EMBL" id="KAK5093357.1"/>
    </source>
</evidence>
<dbReference type="InterPro" id="IPR036770">
    <property type="entry name" value="Ankyrin_rpt-contain_sf"/>
</dbReference>
<feature type="region of interest" description="Disordered" evidence="1">
    <location>
        <begin position="261"/>
        <end position="291"/>
    </location>
</feature>
<feature type="compositionally biased region" description="Basic and acidic residues" evidence="1">
    <location>
        <begin position="273"/>
        <end position="285"/>
    </location>
</feature>
<organism evidence="2 3">
    <name type="scientific">Lithohypha guttulata</name>
    <dbReference type="NCBI Taxonomy" id="1690604"/>
    <lineage>
        <taxon>Eukaryota</taxon>
        <taxon>Fungi</taxon>
        <taxon>Dikarya</taxon>
        <taxon>Ascomycota</taxon>
        <taxon>Pezizomycotina</taxon>
        <taxon>Eurotiomycetes</taxon>
        <taxon>Chaetothyriomycetidae</taxon>
        <taxon>Chaetothyriales</taxon>
        <taxon>Trichomeriaceae</taxon>
        <taxon>Lithohypha</taxon>
    </lineage>
</organism>